<dbReference type="EMBL" id="JBBKAR010000026">
    <property type="protein sequence ID" value="MEJ8303894.1"/>
    <property type="molecule type" value="Genomic_DNA"/>
</dbReference>
<comment type="caution">
    <text evidence="1">The sequence shown here is derived from an EMBL/GenBank/DDBJ whole genome shotgun (WGS) entry which is preliminary data.</text>
</comment>
<proteinExistence type="predicted"/>
<dbReference type="Proteomes" id="UP001380953">
    <property type="component" value="Unassembled WGS sequence"/>
</dbReference>
<name>A0ACC6PBL2_9BACL</name>
<sequence length="134" mass="14947">MSEVFLLDTNAVISIFSGNEDLITLLDKVEEAGGEFRYSAMTAGEIAAGLHHYEETEVIEDFLTETEFEEVTSTLMIRAGRLRSNRIKWGVKSVKLPDAIILATALDNNWTLVSNDAHMELIEELGGKLKKFVL</sequence>
<keyword evidence="2" id="KW-1185">Reference proteome</keyword>
<organism evidence="1 2">
    <name type="scientific">Saccharibacillus sacchari</name>
    <dbReference type="NCBI Taxonomy" id="456493"/>
    <lineage>
        <taxon>Bacteria</taxon>
        <taxon>Bacillati</taxon>
        <taxon>Bacillota</taxon>
        <taxon>Bacilli</taxon>
        <taxon>Bacillales</taxon>
        <taxon>Paenibacillaceae</taxon>
        <taxon>Saccharibacillus</taxon>
    </lineage>
</organism>
<evidence type="ECO:0000313" key="2">
    <source>
        <dbReference type="Proteomes" id="UP001380953"/>
    </source>
</evidence>
<gene>
    <name evidence="1" type="ORF">WKI47_08255</name>
</gene>
<evidence type="ECO:0000313" key="1">
    <source>
        <dbReference type="EMBL" id="MEJ8303894.1"/>
    </source>
</evidence>
<accession>A0ACC6PBL2</accession>
<reference evidence="1" key="1">
    <citation type="submission" date="2024-03" db="EMBL/GenBank/DDBJ databases">
        <title>Whole genome sequecning of epiphytes from Marcgravia umbellata leaves.</title>
        <authorList>
            <person name="Kumar G."/>
            <person name="Savka M.A."/>
        </authorList>
    </citation>
    <scope>NUCLEOTIDE SEQUENCE</scope>
    <source>
        <strain evidence="1">RIT_BL5</strain>
    </source>
</reference>
<protein>
    <submittedName>
        <fullName evidence="1">PIN domain-containing protein</fullName>
    </submittedName>
</protein>